<evidence type="ECO:0000313" key="1">
    <source>
        <dbReference type="EMBL" id="KAJ0085912.1"/>
    </source>
</evidence>
<reference evidence="2" key="1">
    <citation type="journal article" date="2023" name="G3 (Bethesda)">
        <title>Genome assembly and association tests identify interacting loci associated with vigor, precocity, and sex in interspecific pistachio rootstocks.</title>
        <authorList>
            <person name="Palmer W."/>
            <person name="Jacygrad E."/>
            <person name="Sagayaradj S."/>
            <person name="Cavanaugh K."/>
            <person name="Han R."/>
            <person name="Bertier L."/>
            <person name="Beede B."/>
            <person name="Kafkas S."/>
            <person name="Golino D."/>
            <person name="Preece J."/>
            <person name="Michelmore R."/>
        </authorList>
    </citation>
    <scope>NUCLEOTIDE SEQUENCE [LARGE SCALE GENOMIC DNA]</scope>
</reference>
<sequence>MKVSADDVWPPGFRFHPTDEELVVYYLKRKICNRKIKLDIIRETDVYKWDPEELPDYEILIAVCVFMNALTSFLDYYALYKVFKKSGPGPKNGEQYGAPFKEEEWVDDEVDVTKAVEPDIPAKQLNGGADPVDSGRANDQVPSILDDLDEVIRQFTDNPEPQINYGYELPEVFGEEEAQSTLLNSSAREAICPQQDRVCDELASFDFTRSASSNLQLYEASEVTSAPPHNSEQVLELCEEDFLEMDDLIGPEPTVSAVEKPVENLQFDEFDGLSELELYHDAAMFLNDMGPVHQEMSVLGNDVLNQVDRQFQPNSLVDQADQQLQQNFAINQVDYQFQSDSLVNLLEHQVQPYFMVNQVDYQLQSGSSGTDHTSTQPLMQQLHNNIFTPAESNQGILHPATSGNKSNVDVGDDIFVHLPPSVLFY</sequence>
<name>A0ACC1AHH3_9ROSI</name>
<dbReference type="EMBL" id="CM047906">
    <property type="protein sequence ID" value="KAJ0085912.1"/>
    <property type="molecule type" value="Genomic_DNA"/>
</dbReference>
<protein>
    <submittedName>
        <fullName evidence="1">Uncharacterized protein</fullName>
    </submittedName>
</protein>
<proteinExistence type="predicted"/>
<evidence type="ECO:0000313" key="2">
    <source>
        <dbReference type="Proteomes" id="UP001164250"/>
    </source>
</evidence>
<keyword evidence="2" id="KW-1185">Reference proteome</keyword>
<dbReference type="Proteomes" id="UP001164250">
    <property type="component" value="Chromosome 10"/>
</dbReference>
<accession>A0ACC1AHH3</accession>
<comment type="caution">
    <text evidence="1">The sequence shown here is derived from an EMBL/GenBank/DDBJ whole genome shotgun (WGS) entry which is preliminary data.</text>
</comment>
<gene>
    <name evidence="1" type="ORF">Patl1_07949</name>
</gene>
<organism evidence="1 2">
    <name type="scientific">Pistacia atlantica</name>
    <dbReference type="NCBI Taxonomy" id="434234"/>
    <lineage>
        <taxon>Eukaryota</taxon>
        <taxon>Viridiplantae</taxon>
        <taxon>Streptophyta</taxon>
        <taxon>Embryophyta</taxon>
        <taxon>Tracheophyta</taxon>
        <taxon>Spermatophyta</taxon>
        <taxon>Magnoliopsida</taxon>
        <taxon>eudicotyledons</taxon>
        <taxon>Gunneridae</taxon>
        <taxon>Pentapetalae</taxon>
        <taxon>rosids</taxon>
        <taxon>malvids</taxon>
        <taxon>Sapindales</taxon>
        <taxon>Anacardiaceae</taxon>
        <taxon>Pistacia</taxon>
    </lineage>
</organism>